<dbReference type="PANTHER" id="PTHR33186:SF13">
    <property type="entry name" value="OS10G0138300 PROTEIN"/>
    <property type="match status" value="1"/>
</dbReference>
<proteinExistence type="predicted"/>
<evidence type="ECO:0000313" key="1">
    <source>
        <dbReference type="EMBL" id="PAN05234.1"/>
    </source>
</evidence>
<protein>
    <submittedName>
        <fullName evidence="1">Uncharacterized protein</fullName>
    </submittedName>
</protein>
<sequence length="126" mass="13359">MPAEGGGLGFLCLSGYNAQLWMRKMDCDGISGWVLGRTIELDKLWLNSGEDFPPAIVGFAEEDNMSFLMIAIGGNIGGIMVKLDSTQFKKSFGIENVGIHHPFASVYTAGIGIGGGHAGAELLHNT</sequence>
<dbReference type="Proteomes" id="UP000243499">
    <property type="component" value="Chromosome 1"/>
</dbReference>
<accession>A0A2S3GNG5</accession>
<reference evidence="1" key="1">
    <citation type="submission" date="2018-04" db="EMBL/GenBank/DDBJ databases">
        <title>WGS assembly of Panicum hallii.</title>
        <authorList>
            <person name="Lovell J."/>
            <person name="Jenkins J."/>
            <person name="Lowry D."/>
            <person name="Mamidi S."/>
            <person name="Sreedasyam A."/>
            <person name="Weng X."/>
            <person name="Barry K."/>
            <person name="Bonette J."/>
            <person name="Campitelli B."/>
            <person name="Daum C."/>
            <person name="Gordon S."/>
            <person name="Gould B."/>
            <person name="Lipzen A."/>
            <person name="Macqueen A."/>
            <person name="Palacio-Mejia J."/>
            <person name="Plott C."/>
            <person name="Shakirov E."/>
            <person name="Shu S."/>
            <person name="Yoshinaga Y."/>
            <person name="Zane M."/>
            <person name="Rokhsar D."/>
            <person name="Grimwood J."/>
            <person name="Schmutz J."/>
            <person name="Juenger T."/>
        </authorList>
    </citation>
    <scope>NUCLEOTIDE SEQUENCE [LARGE SCALE GENOMIC DNA]</scope>
    <source>
        <strain evidence="1">FIL2</strain>
    </source>
</reference>
<dbReference type="PANTHER" id="PTHR33186">
    <property type="entry name" value="OS10G0136150 PROTEIN-RELATED"/>
    <property type="match status" value="1"/>
</dbReference>
<gene>
    <name evidence="1" type="ORF">PAHAL_1G123600</name>
</gene>
<name>A0A2S3GNG5_9POAL</name>
<dbReference type="Gramene" id="PAN05234">
    <property type="protein sequence ID" value="PAN05234"/>
    <property type="gene ID" value="PAHAL_1G123600"/>
</dbReference>
<organism evidence="1">
    <name type="scientific">Panicum hallii</name>
    <dbReference type="NCBI Taxonomy" id="206008"/>
    <lineage>
        <taxon>Eukaryota</taxon>
        <taxon>Viridiplantae</taxon>
        <taxon>Streptophyta</taxon>
        <taxon>Embryophyta</taxon>
        <taxon>Tracheophyta</taxon>
        <taxon>Spermatophyta</taxon>
        <taxon>Magnoliopsida</taxon>
        <taxon>Liliopsida</taxon>
        <taxon>Poales</taxon>
        <taxon>Poaceae</taxon>
        <taxon>PACMAD clade</taxon>
        <taxon>Panicoideae</taxon>
        <taxon>Panicodae</taxon>
        <taxon>Paniceae</taxon>
        <taxon>Panicinae</taxon>
        <taxon>Panicum</taxon>
        <taxon>Panicum sect. Panicum</taxon>
    </lineage>
</organism>
<dbReference type="EMBL" id="CM008046">
    <property type="protein sequence ID" value="PAN05234.1"/>
    <property type="molecule type" value="Genomic_DNA"/>
</dbReference>
<dbReference type="AlphaFoldDB" id="A0A2S3GNG5"/>